<reference evidence="2" key="3">
    <citation type="submission" date="2023-05" db="EMBL/GenBank/DDBJ databases">
        <authorList>
            <person name="Smith C.H."/>
        </authorList>
    </citation>
    <scope>NUCLEOTIDE SEQUENCE</scope>
    <source>
        <strain evidence="2">CHS0354</strain>
        <tissue evidence="2">Mantle</tissue>
    </source>
</reference>
<feature type="region of interest" description="Disordered" evidence="1">
    <location>
        <begin position="72"/>
        <end position="95"/>
    </location>
</feature>
<protein>
    <submittedName>
        <fullName evidence="2">Uncharacterized protein</fullName>
    </submittedName>
</protein>
<dbReference type="AlphaFoldDB" id="A0AAE0SMP9"/>
<reference evidence="2" key="2">
    <citation type="journal article" date="2021" name="Genome Biol. Evol.">
        <title>Developing a high-quality reference genome for a parasitic bivalve with doubly uniparental inheritance (Bivalvia: Unionida).</title>
        <authorList>
            <person name="Smith C.H."/>
        </authorList>
    </citation>
    <scope>NUCLEOTIDE SEQUENCE</scope>
    <source>
        <strain evidence="2">CHS0354</strain>
        <tissue evidence="2">Mantle</tissue>
    </source>
</reference>
<evidence type="ECO:0000313" key="2">
    <source>
        <dbReference type="EMBL" id="KAK3594248.1"/>
    </source>
</evidence>
<comment type="caution">
    <text evidence="2">The sequence shown here is derived from an EMBL/GenBank/DDBJ whole genome shotgun (WGS) entry which is preliminary data.</text>
</comment>
<gene>
    <name evidence="2" type="ORF">CHS0354_001560</name>
</gene>
<dbReference type="EMBL" id="JAEAOA010000145">
    <property type="protein sequence ID" value="KAK3594248.1"/>
    <property type="molecule type" value="Genomic_DNA"/>
</dbReference>
<evidence type="ECO:0000256" key="1">
    <source>
        <dbReference type="SAM" id="MobiDB-lite"/>
    </source>
</evidence>
<dbReference type="Proteomes" id="UP001195483">
    <property type="component" value="Unassembled WGS sequence"/>
</dbReference>
<sequence length="114" mass="13022">MTMPGQIGVAVGTAKLKKGLRMKNFRCCLVRCQCQFIKKLYNSLFCLVNETCCRVTLSVDHSNCPENKQECARNADNNDDTDGVQEKDIENESDDDEEVIKTMDILENRMFPKH</sequence>
<proteinExistence type="predicted"/>
<reference evidence="2" key="1">
    <citation type="journal article" date="2021" name="Genome Biol. Evol.">
        <title>A High-Quality Reference Genome for a Parasitic Bivalve with Doubly Uniparental Inheritance (Bivalvia: Unionida).</title>
        <authorList>
            <person name="Smith C.H."/>
        </authorList>
    </citation>
    <scope>NUCLEOTIDE SEQUENCE</scope>
    <source>
        <strain evidence="2">CHS0354</strain>
    </source>
</reference>
<name>A0AAE0SMP9_9BIVA</name>
<organism evidence="2 3">
    <name type="scientific">Potamilus streckersoni</name>
    <dbReference type="NCBI Taxonomy" id="2493646"/>
    <lineage>
        <taxon>Eukaryota</taxon>
        <taxon>Metazoa</taxon>
        <taxon>Spiralia</taxon>
        <taxon>Lophotrochozoa</taxon>
        <taxon>Mollusca</taxon>
        <taxon>Bivalvia</taxon>
        <taxon>Autobranchia</taxon>
        <taxon>Heteroconchia</taxon>
        <taxon>Palaeoheterodonta</taxon>
        <taxon>Unionida</taxon>
        <taxon>Unionoidea</taxon>
        <taxon>Unionidae</taxon>
        <taxon>Ambleminae</taxon>
        <taxon>Lampsilini</taxon>
        <taxon>Potamilus</taxon>
    </lineage>
</organism>
<accession>A0AAE0SMP9</accession>
<evidence type="ECO:0000313" key="3">
    <source>
        <dbReference type="Proteomes" id="UP001195483"/>
    </source>
</evidence>
<keyword evidence="3" id="KW-1185">Reference proteome</keyword>